<feature type="region of interest" description="Disordered" evidence="4">
    <location>
        <begin position="62"/>
        <end position="89"/>
    </location>
</feature>
<dbReference type="Gene3D" id="1.10.10.10">
    <property type="entry name" value="Winged helix-like DNA-binding domain superfamily/Winged helix DNA-binding domain"/>
    <property type="match status" value="1"/>
</dbReference>
<dbReference type="SUPFAM" id="SSF46785">
    <property type="entry name" value="Winged helix' DNA-binding domain"/>
    <property type="match status" value="1"/>
</dbReference>
<dbReference type="PROSITE" id="PS50987">
    <property type="entry name" value="HTH_ARSR_2"/>
    <property type="match status" value="1"/>
</dbReference>
<evidence type="ECO:0000313" key="7">
    <source>
        <dbReference type="Proteomes" id="UP000622552"/>
    </source>
</evidence>
<dbReference type="PANTHER" id="PTHR43132">
    <property type="entry name" value="ARSENICAL RESISTANCE OPERON REPRESSOR ARSR-RELATED"/>
    <property type="match status" value="1"/>
</dbReference>
<dbReference type="AlphaFoldDB" id="A0A8J7GI62"/>
<reference evidence="6" key="1">
    <citation type="submission" date="2020-11" db="EMBL/GenBank/DDBJ databases">
        <title>Sequencing the genomes of 1000 actinobacteria strains.</title>
        <authorList>
            <person name="Klenk H.-P."/>
        </authorList>
    </citation>
    <scope>NUCLEOTIDE SEQUENCE</scope>
    <source>
        <strain evidence="6">DSM 45356</strain>
    </source>
</reference>
<evidence type="ECO:0000313" key="6">
    <source>
        <dbReference type="EMBL" id="MBG6137950.1"/>
    </source>
</evidence>
<feature type="domain" description="HTH arsR-type" evidence="5">
    <location>
        <begin position="187"/>
        <end position="272"/>
    </location>
</feature>
<dbReference type="InterPro" id="IPR001845">
    <property type="entry name" value="HTH_ArsR_DNA-bd_dom"/>
</dbReference>
<dbReference type="EMBL" id="JADOUF010000001">
    <property type="protein sequence ID" value="MBG6137950.1"/>
    <property type="molecule type" value="Genomic_DNA"/>
</dbReference>
<dbReference type="InterPro" id="IPR051011">
    <property type="entry name" value="Metal_resp_trans_reg"/>
</dbReference>
<evidence type="ECO:0000256" key="3">
    <source>
        <dbReference type="ARBA" id="ARBA00023163"/>
    </source>
</evidence>
<dbReference type="Proteomes" id="UP000622552">
    <property type="component" value="Unassembled WGS sequence"/>
</dbReference>
<organism evidence="6 7">
    <name type="scientific">Longispora fulva</name>
    <dbReference type="NCBI Taxonomy" id="619741"/>
    <lineage>
        <taxon>Bacteria</taxon>
        <taxon>Bacillati</taxon>
        <taxon>Actinomycetota</taxon>
        <taxon>Actinomycetes</taxon>
        <taxon>Micromonosporales</taxon>
        <taxon>Micromonosporaceae</taxon>
        <taxon>Longispora</taxon>
    </lineage>
</organism>
<dbReference type="GO" id="GO:0003700">
    <property type="term" value="F:DNA-binding transcription factor activity"/>
    <property type="evidence" value="ECO:0007669"/>
    <property type="project" value="InterPro"/>
</dbReference>
<sequence length="272" mass="29041">MLRIHFTLADVANTSVAGEPDADLELRYGLRVLFDGAPSPFTDWRRGLRGLLPRALADHTVHTDPTGPARHVDPISSVSPAGPTGTGRPVRVSAAERFREIAVAPHWEQIRARVAADRAGRTRALSDGGTGLLLRTLHPAVRWAAPVLELPGPDRDVRLDGSGLLLQPSVFCWRRPELHGDRILVYPAAAEPVREPRDLGALIGRARAAMLSVLAAGGASTTELALRTGLSAATASQHATILRAAGAISTRRAGQSVLHSLTPLGQRMLETR</sequence>
<evidence type="ECO:0000256" key="4">
    <source>
        <dbReference type="SAM" id="MobiDB-lite"/>
    </source>
</evidence>
<protein>
    <submittedName>
        <fullName evidence="6">DNA-binding transcriptional ArsR family regulator</fullName>
    </submittedName>
</protein>
<dbReference type="GO" id="GO:0003677">
    <property type="term" value="F:DNA binding"/>
    <property type="evidence" value="ECO:0007669"/>
    <property type="project" value="UniProtKB-KW"/>
</dbReference>
<dbReference type="PANTHER" id="PTHR43132:SF8">
    <property type="entry name" value="HTH-TYPE TRANSCRIPTIONAL REGULATOR KMTR"/>
    <property type="match status" value="1"/>
</dbReference>
<comment type="caution">
    <text evidence="6">The sequence shown here is derived from an EMBL/GenBank/DDBJ whole genome shotgun (WGS) entry which is preliminary data.</text>
</comment>
<proteinExistence type="predicted"/>
<dbReference type="CDD" id="cd00090">
    <property type="entry name" value="HTH_ARSR"/>
    <property type="match status" value="1"/>
</dbReference>
<dbReference type="InterPro" id="IPR011991">
    <property type="entry name" value="ArsR-like_HTH"/>
</dbReference>
<dbReference type="InterPro" id="IPR036388">
    <property type="entry name" value="WH-like_DNA-bd_sf"/>
</dbReference>
<dbReference type="RefSeq" id="WP_197004759.1">
    <property type="nucleotide sequence ID" value="NZ_BONS01000017.1"/>
</dbReference>
<evidence type="ECO:0000256" key="1">
    <source>
        <dbReference type="ARBA" id="ARBA00023015"/>
    </source>
</evidence>
<keyword evidence="2 6" id="KW-0238">DNA-binding</keyword>
<accession>A0A8J7GI62</accession>
<gene>
    <name evidence="6" type="ORF">IW245_004144</name>
</gene>
<name>A0A8J7GI62_9ACTN</name>
<keyword evidence="3" id="KW-0804">Transcription</keyword>
<dbReference type="SMART" id="SM00418">
    <property type="entry name" value="HTH_ARSR"/>
    <property type="match status" value="1"/>
</dbReference>
<evidence type="ECO:0000259" key="5">
    <source>
        <dbReference type="PROSITE" id="PS50987"/>
    </source>
</evidence>
<keyword evidence="1" id="KW-0805">Transcription regulation</keyword>
<keyword evidence="7" id="KW-1185">Reference proteome</keyword>
<dbReference type="InterPro" id="IPR036390">
    <property type="entry name" value="WH_DNA-bd_sf"/>
</dbReference>
<evidence type="ECO:0000256" key="2">
    <source>
        <dbReference type="ARBA" id="ARBA00023125"/>
    </source>
</evidence>